<gene>
    <name evidence="1" type="ORF">ESY86_16610</name>
</gene>
<proteinExistence type="predicted"/>
<dbReference type="OrthoDB" id="1453538at2"/>
<protein>
    <submittedName>
        <fullName evidence="1">Lacal_2735 family protein</fullName>
    </submittedName>
</protein>
<sequence length="75" mass="8681">MNTHFCKVGNVRPNLSKRFSLKDLEEKYIKFTEDAYNAMHNDANLSDTLYHEASKLRDQILNLKGTNPNDFDAAF</sequence>
<dbReference type="EMBL" id="VORO01000023">
    <property type="protein sequence ID" value="TXD87515.1"/>
    <property type="molecule type" value="Genomic_DNA"/>
</dbReference>
<name>A0A5C6ZCK0_9FLAO</name>
<evidence type="ECO:0000313" key="2">
    <source>
        <dbReference type="Proteomes" id="UP000321578"/>
    </source>
</evidence>
<reference evidence="1 2" key="1">
    <citation type="submission" date="2019-08" db="EMBL/GenBank/DDBJ databases">
        <title>Genomes of Subsaximicrobium wynnwilliamsii strains.</title>
        <authorList>
            <person name="Bowman J.P."/>
        </authorList>
    </citation>
    <scope>NUCLEOTIDE SEQUENCE [LARGE SCALE GENOMIC DNA]</scope>
    <source>
        <strain evidence="1 2">2-80-2</strain>
    </source>
</reference>
<evidence type="ECO:0000313" key="1">
    <source>
        <dbReference type="EMBL" id="TXD87515.1"/>
    </source>
</evidence>
<organism evidence="1 2">
    <name type="scientific">Subsaximicrobium wynnwilliamsii</name>
    <dbReference type="NCBI Taxonomy" id="291179"/>
    <lineage>
        <taxon>Bacteria</taxon>
        <taxon>Pseudomonadati</taxon>
        <taxon>Bacteroidota</taxon>
        <taxon>Flavobacteriia</taxon>
        <taxon>Flavobacteriales</taxon>
        <taxon>Flavobacteriaceae</taxon>
        <taxon>Subsaximicrobium</taxon>
    </lineage>
</organism>
<dbReference type="InterPro" id="IPR045493">
    <property type="entry name" value="DUF6435"/>
</dbReference>
<dbReference type="AlphaFoldDB" id="A0A5C6ZCK0"/>
<accession>A0A5C6ZCK0</accession>
<dbReference type="Proteomes" id="UP000321578">
    <property type="component" value="Unassembled WGS sequence"/>
</dbReference>
<dbReference type="NCBIfam" id="NF033487">
    <property type="entry name" value="Lacal_2735_fam"/>
    <property type="match status" value="1"/>
</dbReference>
<keyword evidence="2" id="KW-1185">Reference proteome</keyword>
<comment type="caution">
    <text evidence="1">The sequence shown here is derived from an EMBL/GenBank/DDBJ whole genome shotgun (WGS) entry which is preliminary data.</text>
</comment>
<dbReference type="RefSeq" id="WP_147087766.1">
    <property type="nucleotide sequence ID" value="NZ_VORM01000025.1"/>
</dbReference>